<sequence>MNHATIKRLRKTFMILAVCVLLGATCAGLILGTDKGRQGLLDSISSLAAAPDFGLKMEGLRLGDTWTLDRLTVSDALGPWLDAEKLSVRPLLGELLRGKIALEHVGITRLEITRLPESEETTETSKPLSLPSLRIGAVDIEHIRIGPDVAGHEALLSLHGALTLDQDEPHARVRVARLDRVQDAAELDARLHLREQTLDLRLDLHEEPQGLLHSALGMNGTQGITLQTAGSGPLKEWNLNFESMISDVAQLSGNATLNLDADADIDLRTLITPGPAWTPFTGLPQESLTLKARGSWQDPVLNIARVDLQSALGNLDGNATWNIESGILESRANAQGVNVSWLMPDDIEAGPVNASATLRLDPQGMRAQGKILLRDMDLAGHAVPTATAHLSLDLPAGTKAWQVQTQLDAQTPSLPEGLRAWTAAGILGGEGAAFHVRELRLESERLGLTGNGTLDSHLNVHALLDVREMTGFTPKPLSAILDTKLEGQLDPASSNMNASLEATAVRIDGLPQELEMLLGPGSRLLTKFSLSPRLVDVHEARLLARTTAEASGRYDIEKNTFQARLGAAFPEISFPALRIAPGTTLRASASGSPDSFGLDLAAGSAKISTGERSLSDINATATVRGLPAKPMATLGAKAMAEQEPVSLDLRIAPDKNLIRVEECSLRLPETVLNFNGSLDPGTLLFTGDADFQSADLSTLGRILGSELEGELSLQARLDTLKGKQTATLEGQGNSLSAFGARIDGVSLSGTLADPGLPGLMDIELEMRSAGLPDMQADTINARMRGVATGYGFDIELRHASPQADLSVRGGLSSDLTGLAVEQLRGTLLQQDVLLKSPFDMSITSSGANWREADLNFGPARLRSAGGISKEKTNITAELTDFDPALLRPLFPDLPSAVINVRLDASGDPSSPNAQLRMQAEKIRLESSGLGNLPRLSATADVHLRQNMLDARASLTSESAIELDAHLSSPMRLDLFAPAFPSDAPLSGQLKGQTKLMLLPHVLRLDDQTLDGNCTLDFRVNGTWAAPGLEGTASVRDARYENFRSGTVIQNLNMNAEAAGSTLALELSATDGAEGTTEATGQVDLLTLEHILDVLFNNFRLLRQDLVQSTAKGDLRLKGNLDGTELSGKMTLDPTTVRLPAKTPADLAQVEVVEINVKNPRPKTEGKTSDFLLGLDLRVAIPARLHVQGRGLESEWSGNLHIRGNHSKPIVNGEMNLLRGKFDFLDRIFTLTKGSLSLNGETPPNPFLEVLGETQILENLIQVRISGPARDFRLNLSSVPSLPQDELLALILFGRSLRQISPLQAVRLAQAAAEMTGLGGASPDFLDSIKSSLGLQEVDVTKDDEDNTAVGVGGYFGGKYYIRTQSSVSGQDRTKVEVQLSPKISVETEVGSDSRQGGGVMWKLDY</sequence>
<comment type="subcellular location">
    <subcellularLocation>
        <location evidence="1">Membrane</location>
        <topology evidence="1">Single-pass membrane protein</topology>
    </subcellularLocation>
</comment>
<evidence type="ECO:0000256" key="4">
    <source>
        <dbReference type="ARBA" id="ARBA00023136"/>
    </source>
</evidence>
<dbReference type="GO" id="GO:0005886">
    <property type="term" value="C:plasma membrane"/>
    <property type="evidence" value="ECO:0007669"/>
    <property type="project" value="InterPro"/>
</dbReference>
<keyword evidence="2" id="KW-0812">Transmembrane</keyword>
<dbReference type="RefSeq" id="WP_092376751.1">
    <property type="nucleotide sequence ID" value="NZ_FORX01000015.1"/>
</dbReference>
<dbReference type="OrthoDB" id="7784409at2"/>
<feature type="domain" description="Translocation and assembly module TamB C-terminal" evidence="5">
    <location>
        <begin position="1066"/>
        <end position="1405"/>
    </location>
</feature>
<evidence type="ECO:0000256" key="3">
    <source>
        <dbReference type="ARBA" id="ARBA00022989"/>
    </source>
</evidence>
<evidence type="ECO:0000256" key="1">
    <source>
        <dbReference type="ARBA" id="ARBA00004167"/>
    </source>
</evidence>
<dbReference type="EMBL" id="FORX01000015">
    <property type="protein sequence ID" value="SFK14113.1"/>
    <property type="molecule type" value="Genomic_DNA"/>
</dbReference>
<evidence type="ECO:0000313" key="6">
    <source>
        <dbReference type="EMBL" id="SFK14113.1"/>
    </source>
</evidence>
<gene>
    <name evidence="6" type="ORF">SAMN04488082_11530</name>
</gene>
<organism evidence="6 7">
    <name type="scientific">Desulfomicrobium apsheronum</name>
    <dbReference type="NCBI Taxonomy" id="52560"/>
    <lineage>
        <taxon>Bacteria</taxon>
        <taxon>Pseudomonadati</taxon>
        <taxon>Thermodesulfobacteriota</taxon>
        <taxon>Desulfovibrionia</taxon>
        <taxon>Desulfovibrionales</taxon>
        <taxon>Desulfomicrobiaceae</taxon>
        <taxon>Desulfomicrobium</taxon>
    </lineage>
</organism>
<reference evidence="7" key="1">
    <citation type="submission" date="2016-10" db="EMBL/GenBank/DDBJ databases">
        <authorList>
            <person name="Varghese N."/>
            <person name="Submissions S."/>
        </authorList>
    </citation>
    <scope>NUCLEOTIDE SEQUENCE [LARGE SCALE GENOMIC DNA]</scope>
    <source>
        <strain evidence="7">DSM 5918</strain>
    </source>
</reference>
<name>A0A1I3X3E0_9BACT</name>
<protein>
    <submittedName>
        <fullName evidence="6">Autotransporter secretion inner membrane protein TamB</fullName>
    </submittedName>
</protein>
<dbReference type="Pfam" id="PF04357">
    <property type="entry name" value="TamB"/>
    <property type="match status" value="1"/>
</dbReference>
<evidence type="ECO:0000259" key="5">
    <source>
        <dbReference type="Pfam" id="PF04357"/>
    </source>
</evidence>
<dbReference type="InterPro" id="IPR007452">
    <property type="entry name" value="TamB_C"/>
</dbReference>
<keyword evidence="3" id="KW-1133">Transmembrane helix</keyword>
<evidence type="ECO:0000313" key="7">
    <source>
        <dbReference type="Proteomes" id="UP000198635"/>
    </source>
</evidence>
<keyword evidence="7" id="KW-1185">Reference proteome</keyword>
<dbReference type="PANTHER" id="PTHR36985">
    <property type="entry name" value="TRANSLOCATION AND ASSEMBLY MODULE SUBUNIT TAMB"/>
    <property type="match status" value="1"/>
</dbReference>
<dbReference type="PANTHER" id="PTHR36985:SF1">
    <property type="entry name" value="TRANSLOCATION AND ASSEMBLY MODULE SUBUNIT TAMB"/>
    <property type="match status" value="1"/>
</dbReference>
<dbReference type="GO" id="GO:0009306">
    <property type="term" value="P:protein secretion"/>
    <property type="evidence" value="ECO:0007669"/>
    <property type="project" value="InterPro"/>
</dbReference>
<proteinExistence type="predicted"/>
<dbReference type="GO" id="GO:0097347">
    <property type="term" value="C:TAM protein secretion complex"/>
    <property type="evidence" value="ECO:0007669"/>
    <property type="project" value="TreeGrafter"/>
</dbReference>
<evidence type="ECO:0000256" key="2">
    <source>
        <dbReference type="ARBA" id="ARBA00022692"/>
    </source>
</evidence>
<dbReference type="Proteomes" id="UP000198635">
    <property type="component" value="Unassembled WGS sequence"/>
</dbReference>
<accession>A0A1I3X3E0</accession>
<dbReference type="STRING" id="52560.SAMN04488082_11530"/>
<keyword evidence="4" id="KW-0472">Membrane</keyword>